<reference evidence="1" key="1">
    <citation type="journal article" date="2021" name="PeerJ">
        <title>Extensive microbial diversity within the chicken gut microbiome revealed by metagenomics and culture.</title>
        <authorList>
            <person name="Gilroy R."/>
            <person name="Ravi A."/>
            <person name="Getino M."/>
            <person name="Pursley I."/>
            <person name="Horton D.L."/>
            <person name="Alikhan N.F."/>
            <person name="Baker D."/>
            <person name="Gharbi K."/>
            <person name="Hall N."/>
            <person name="Watson M."/>
            <person name="Adriaenssens E.M."/>
            <person name="Foster-Nyarko E."/>
            <person name="Jarju S."/>
            <person name="Secka A."/>
            <person name="Antonio M."/>
            <person name="Oren A."/>
            <person name="Chaudhuri R.R."/>
            <person name="La Ragione R."/>
            <person name="Hildebrand F."/>
            <person name="Pallen M.J."/>
        </authorList>
    </citation>
    <scope>NUCLEOTIDE SEQUENCE</scope>
    <source>
        <strain evidence="1">A5-1222</strain>
    </source>
</reference>
<accession>A0A9E2NXL3</accession>
<reference evidence="1" key="2">
    <citation type="submission" date="2021-04" db="EMBL/GenBank/DDBJ databases">
        <authorList>
            <person name="Gilroy R."/>
        </authorList>
    </citation>
    <scope>NUCLEOTIDE SEQUENCE</scope>
    <source>
        <strain evidence="1">A5-1222</strain>
    </source>
</reference>
<name>A0A9E2NXL3_9BACT</name>
<comment type="caution">
    <text evidence="1">The sequence shown here is derived from an EMBL/GenBank/DDBJ whole genome shotgun (WGS) entry which is preliminary data.</text>
</comment>
<dbReference type="EMBL" id="JAHLFM010000009">
    <property type="protein sequence ID" value="MBU3830644.1"/>
    <property type="molecule type" value="Genomic_DNA"/>
</dbReference>
<evidence type="ECO:0000313" key="2">
    <source>
        <dbReference type="Proteomes" id="UP000824247"/>
    </source>
</evidence>
<dbReference type="Proteomes" id="UP000824247">
    <property type="component" value="Unassembled WGS sequence"/>
</dbReference>
<organism evidence="1 2">
    <name type="scientific">Candidatus Ureaplasma intestinipullorum</name>
    <dbReference type="NCBI Taxonomy" id="2838770"/>
    <lineage>
        <taxon>Bacteria</taxon>
        <taxon>Bacillati</taxon>
        <taxon>Mycoplasmatota</taxon>
        <taxon>Mycoplasmoidales</taxon>
        <taxon>Mycoplasmoidaceae</taxon>
        <taxon>Ureaplasma</taxon>
    </lineage>
</organism>
<proteinExistence type="predicted"/>
<protein>
    <submittedName>
        <fullName evidence="1">Uncharacterized protein</fullName>
    </submittedName>
</protein>
<gene>
    <name evidence="1" type="ORF">H9897_00565</name>
</gene>
<sequence length="65" mass="7533">MTKEKLLNEIKSLNVVEQIDISIQILINTLKNSNVNETLLINELEQIKKIMYSPSEFKIGEKDDQ</sequence>
<dbReference type="AlphaFoldDB" id="A0A9E2NXL3"/>
<evidence type="ECO:0000313" key="1">
    <source>
        <dbReference type="EMBL" id="MBU3830644.1"/>
    </source>
</evidence>